<gene>
    <name evidence="1" type="ORF">FHS34_007655</name>
</gene>
<keyword evidence="2" id="KW-1185">Reference proteome</keyword>
<dbReference type="GO" id="GO:0004177">
    <property type="term" value="F:aminopeptidase activity"/>
    <property type="evidence" value="ECO:0007669"/>
    <property type="project" value="UniProtKB-KW"/>
</dbReference>
<organism evidence="1 2">
    <name type="scientific">Streptomyces echinatus</name>
    <dbReference type="NCBI Taxonomy" id="67293"/>
    <lineage>
        <taxon>Bacteria</taxon>
        <taxon>Bacillati</taxon>
        <taxon>Actinomycetota</taxon>
        <taxon>Actinomycetes</taxon>
        <taxon>Kitasatosporales</taxon>
        <taxon>Streptomycetaceae</taxon>
        <taxon>Streptomyces</taxon>
    </lineage>
</organism>
<dbReference type="SUPFAM" id="SSF53474">
    <property type="entry name" value="alpha/beta-Hydrolases"/>
    <property type="match status" value="1"/>
</dbReference>
<sequence>MHFISTSSSDGVTEQHFTLGEVPGILWMPDGGFGTLPLILLGHGGGQHKAAPGVVARARHYASEGFAVVAIDAPHHGERPRDEEFDRVLAGLRADMESSPYKYRRKDAKPVRLPWAAWRSPVWSGSC</sequence>
<evidence type="ECO:0000313" key="1">
    <source>
        <dbReference type="EMBL" id="MBB5932146.1"/>
    </source>
</evidence>
<proteinExistence type="predicted"/>
<name>A0A7W9UVD2_9ACTN</name>
<dbReference type="EMBL" id="JACHJK010000022">
    <property type="protein sequence ID" value="MBB5932146.1"/>
    <property type="molecule type" value="Genomic_DNA"/>
</dbReference>
<keyword evidence="1" id="KW-0031">Aminopeptidase</keyword>
<dbReference type="AlphaFoldDB" id="A0A7W9UVD2"/>
<dbReference type="RefSeq" id="WP_184974199.1">
    <property type="nucleotide sequence ID" value="NZ_BAAAWF010000091.1"/>
</dbReference>
<keyword evidence="1" id="KW-0378">Hydrolase</keyword>
<protein>
    <submittedName>
        <fullName evidence="1">Dipeptidyl aminopeptidase/acylaminoacyl peptidase</fullName>
    </submittedName>
</protein>
<keyword evidence="1" id="KW-0645">Protease</keyword>
<comment type="caution">
    <text evidence="1">The sequence shown here is derived from an EMBL/GenBank/DDBJ whole genome shotgun (WGS) entry which is preliminary data.</text>
</comment>
<accession>A0A7W9UVD2</accession>
<reference evidence="1 2" key="1">
    <citation type="submission" date="2020-08" db="EMBL/GenBank/DDBJ databases">
        <title>Genomic Encyclopedia of Type Strains, Phase III (KMG-III): the genomes of soil and plant-associated and newly described type strains.</title>
        <authorList>
            <person name="Whitman W."/>
        </authorList>
    </citation>
    <scope>NUCLEOTIDE SEQUENCE [LARGE SCALE GENOMIC DNA]</scope>
    <source>
        <strain evidence="1 2">CECT 3313</strain>
    </source>
</reference>
<dbReference type="Proteomes" id="UP000585836">
    <property type="component" value="Unassembled WGS sequence"/>
</dbReference>
<evidence type="ECO:0000313" key="2">
    <source>
        <dbReference type="Proteomes" id="UP000585836"/>
    </source>
</evidence>
<dbReference type="Gene3D" id="3.40.50.1820">
    <property type="entry name" value="alpha/beta hydrolase"/>
    <property type="match status" value="1"/>
</dbReference>
<dbReference type="InterPro" id="IPR029058">
    <property type="entry name" value="AB_hydrolase_fold"/>
</dbReference>